<evidence type="ECO:0000256" key="7">
    <source>
        <dbReference type="ARBA" id="ARBA00022723"/>
    </source>
</evidence>
<keyword evidence="5 16" id="KW-0679">Respiratory chain</keyword>
<evidence type="ECO:0000256" key="13">
    <source>
        <dbReference type="ARBA" id="ARBA00023004"/>
    </source>
</evidence>
<keyword evidence="11 17" id="KW-1133">Transmembrane helix</keyword>
<organism evidence="18 19">
    <name type="scientific">Amborella trichopoda</name>
    <dbReference type="NCBI Taxonomy" id="13333"/>
    <lineage>
        <taxon>Eukaryota</taxon>
        <taxon>Viridiplantae</taxon>
        <taxon>Streptophyta</taxon>
        <taxon>Embryophyta</taxon>
        <taxon>Tracheophyta</taxon>
        <taxon>Spermatophyta</taxon>
        <taxon>Magnoliopsida</taxon>
        <taxon>Amborellales</taxon>
        <taxon>Amborellaceae</taxon>
        <taxon>Amborella</taxon>
    </lineage>
</organism>
<dbReference type="PANTHER" id="PTHR31803:SF6">
    <property type="entry name" value="UBIQUINOL OXIDASE 2, MITOCHONDRIAL"/>
    <property type="match status" value="1"/>
</dbReference>
<evidence type="ECO:0000256" key="9">
    <source>
        <dbReference type="ARBA" id="ARBA00022946"/>
    </source>
</evidence>
<dbReference type="CDD" id="cd01053">
    <property type="entry name" value="AOX"/>
    <property type="match status" value="1"/>
</dbReference>
<evidence type="ECO:0000256" key="17">
    <source>
        <dbReference type="SAM" id="Phobius"/>
    </source>
</evidence>
<dbReference type="GO" id="GO:0010230">
    <property type="term" value="P:alternative respiration"/>
    <property type="evidence" value="ECO:0000318"/>
    <property type="project" value="GO_Central"/>
</dbReference>
<evidence type="ECO:0000256" key="14">
    <source>
        <dbReference type="ARBA" id="ARBA00023128"/>
    </source>
</evidence>
<keyword evidence="13 16" id="KW-0408">Iron</keyword>
<dbReference type="HOGENOM" id="CLU_041974_0_1_1"/>
<evidence type="ECO:0000256" key="15">
    <source>
        <dbReference type="ARBA" id="ARBA00023136"/>
    </source>
</evidence>
<dbReference type="GO" id="GO:0009916">
    <property type="term" value="F:alternative oxidase activity"/>
    <property type="evidence" value="ECO:0000318"/>
    <property type="project" value="GO_Central"/>
</dbReference>
<dbReference type="OrthoDB" id="16906at2759"/>
<evidence type="ECO:0000256" key="8">
    <source>
        <dbReference type="ARBA" id="ARBA00022792"/>
    </source>
</evidence>
<dbReference type="GO" id="GO:0098803">
    <property type="term" value="C:respiratory chain complex"/>
    <property type="evidence" value="ECO:0007669"/>
    <property type="project" value="UniProtKB-UniRule"/>
</dbReference>
<dbReference type="GO" id="GO:0046872">
    <property type="term" value="F:metal ion binding"/>
    <property type="evidence" value="ECO:0007669"/>
    <property type="project" value="UniProtKB-UniRule"/>
</dbReference>
<comment type="subcellular location">
    <subcellularLocation>
        <location evidence="2">Mitochondrion inner membrane</location>
        <topology evidence="2">Multi-pass membrane protein</topology>
    </subcellularLocation>
</comment>
<evidence type="ECO:0000256" key="10">
    <source>
        <dbReference type="ARBA" id="ARBA00022982"/>
    </source>
</evidence>
<evidence type="ECO:0000256" key="2">
    <source>
        <dbReference type="ARBA" id="ARBA00004448"/>
    </source>
</evidence>
<dbReference type="EC" id="1.10.3.11" evidence="16"/>
<dbReference type="Pfam" id="PF01786">
    <property type="entry name" value="AOX"/>
    <property type="match status" value="1"/>
</dbReference>
<evidence type="ECO:0000256" key="16">
    <source>
        <dbReference type="RuleBase" id="RU003779"/>
    </source>
</evidence>
<dbReference type="Gene3D" id="1.20.1260.140">
    <property type="entry name" value="Alternative oxidase"/>
    <property type="match status" value="1"/>
</dbReference>
<dbReference type="OMA" id="FNIRSEH"/>
<proteinExistence type="inferred from homology"/>
<dbReference type="EMBL" id="KI392532">
    <property type="protein sequence ID" value="ERN14619.1"/>
    <property type="molecule type" value="Genomic_DNA"/>
</dbReference>
<dbReference type="Proteomes" id="UP000017836">
    <property type="component" value="Unassembled WGS sequence"/>
</dbReference>
<dbReference type="InterPro" id="IPR002680">
    <property type="entry name" value="AOX"/>
</dbReference>
<keyword evidence="4" id="KW-0813">Transport</keyword>
<evidence type="ECO:0000256" key="12">
    <source>
        <dbReference type="ARBA" id="ARBA00023002"/>
    </source>
</evidence>
<keyword evidence="7 16" id="KW-0479">Metal-binding</keyword>
<keyword evidence="12 16" id="KW-0560">Oxidoreductase</keyword>
<dbReference type="FunFam" id="1.20.1260.140:FF:000001">
    <property type="entry name" value="Ubiquinol oxidase"/>
    <property type="match status" value="1"/>
</dbReference>
<evidence type="ECO:0000256" key="4">
    <source>
        <dbReference type="ARBA" id="ARBA00022448"/>
    </source>
</evidence>
<keyword evidence="14" id="KW-0496">Mitochondrion</keyword>
<keyword evidence="6 16" id="KW-0812">Transmembrane</keyword>
<protein>
    <recommendedName>
        <fullName evidence="16">Ubiquinol oxidase</fullName>
        <ecNumber evidence="16">1.10.3.11</ecNumber>
    </recommendedName>
</protein>
<keyword evidence="19" id="KW-1185">Reference proteome</keyword>
<dbReference type="GO" id="GO:0102721">
    <property type="term" value="F:ubiquinol:oxygen oxidoreductase activity"/>
    <property type="evidence" value="ECO:0007669"/>
    <property type="project" value="UniProtKB-EC"/>
</dbReference>
<dbReference type="Gramene" id="ERN14619">
    <property type="protein sequence ID" value="ERN14619"/>
    <property type="gene ID" value="AMTR_s00038p00176930"/>
</dbReference>
<keyword evidence="15 16" id="KW-0472">Membrane</keyword>
<feature type="transmembrane region" description="Helical" evidence="17">
    <location>
        <begin position="230"/>
        <end position="249"/>
    </location>
</feature>
<evidence type="ECO:0000256" key="5">
    <source>
        <dbReference type="ARBA" id="ARBA00022660"/>
    </source>
</evidence>
<dbReference type="AlphaFoldDB" id="U5CWU7"/>
<name>U5CWU7_AMBTC</name>
<evidence type="ECO:0000256" key="1">
    <source>
        <dbReference type="ARBA" id="ARBA00001192"/>
    </source>
</evidence>
<reference evidence="19" key="1">
    <citation type="journal article" date="2013" name="Science">
        <title>The Amborella genome and the evolution of flowering plants.</title>
        <authorList>
            <consortium name="Amborella Genome Project"/>
        </authorList>
    </citation>
    <scope>NUCLEOTIDE SEQUENCE [LARGE SCALE GENOMIC DNA]</scope>
</reference>
<accession>U5CWU7</accession>
<gene>
    <name evidence="18" type="ORF">AMTR_s00038p00176930</name>
</gene>
<evidence type="ECO:0000313" key="19">
    <source>
        <dbReference type="Proteomes" id="UP000017836"/>
    </source>
</evidence>
<feature type="transmembrane region" description="Helical" evidence="17">
    <location>
        <begin position="169"/>
        <end position="188"/>
    </location>
</feature>
<dbReference type="KEGG" id="atr:18442881"/>
<keyword evidence="10 16" id="KW-0249">Electron transport</keyword>
<keyword evidence="9" id="KW-0809">Transit peptide</keyword>
<comment type="cofactor">
    <cofactor evidence="16">
        <name>Fe cation</name>
        <dbReference type="ChEBI" id="CHEBI:24875"/>
    </cofactor>
    <text evidence="16">Binds 2 iron ions per subunit.</text>
</comment>
<evidence type="ECO:0000313" key="18">
    <source>
        <dbReference type="EMBL" id="ERN14619.1"/>
    </source>
</evidence>
<comment type="similarity">
    <text evidence="3 16">Belongs to the alternative oxidase family.</text>
</comment>
<dbReference type="eggNOG" id="ENOG502QSB5">
    <property type="taxonomic scope" value="Eukaryota"/>
</dbReference>
<dbReference type="PANTHER" id="PTHR31803">
    <property type="entry name" value="ALTERNATIVE OXIDASE"/>
    <property type="match status" value="1"/>
</dbReference>
<sequence>MKSFKLGRALVHGFINYSHPKTLTFHNGHLSNGHIAQNSSASIDYFFFKSTFIRFLSTEASQSEIPNPNSLKKSVSGAEKQEIDRPKETGVVVSSYWGVMNQKIIKKDGTLWPWNCFKPWDAYTPDLSIDLSKHHVPKSFADKVAFRTVKLLRIPTDIFFQRRYGCRAMMLETVAAVPGMVGGLLLHLKSLRKFEHSGGWIKALLEEAENERMHLMTMVEVVKPKWYERLLVLIVQGIFFNAYFILYVLSPKLAHRIVGYLEEEAIHSYTEFLKDLDNGSIPNMAAPAIAIDYWMLPENATLKDVVTVIRADEAHHRDVNHFASDIQFQGKELKEAPAPLGYH</sequence>
<dbReference type="GO" id="GO:0005743">
    <property type="term" value="C:mitochondrial inner membrane"/>
    <property type="evidence" value="ECO:0007669"/>
    <property type="project" value="UniProtKB-SubCell"/>
</dbReference>
<dbReference type="InterPro" id="IPR038659">
    <property type="entry name" value="AOX_sf"/>
</dbReference>
<evidence type="ECO:0000256" key="3">
    <source>
        <dbReference type="ARBA" id="ARBA00008388"/>
    </source>
</evidence>
<dbReference type="GO" id="GO:0106292">
    <property type="term" value="F:superoxide-generating NADPH oxidase activity"/>
    <property type="evidence" value="ECO:0007669"/>
    <property type="project" value="UniProtKB-ARBA"/>
</dbReference>
<evidence type="ECO:0000256" key="11">
    <source>
        <dbReference type="ARBA" id="ARBA00022989"/>
    </source>
</evidence>
<dbReference type="GO" id="GO:0005739">
    <property type="term" value="C:mitochondrion"/>
    <property type="evidence" value="ECO:0000318"/>
    <property type="project" value="GO_Central"/>
</dbReference>
<keyword evidence="8" id="KW-0999">Mitochondrion inner membrane</keyword>
<comment type="catalytic activity">
    <reaction evidence="1 16">
        <text>2 a ubiquinol + O2 = 2 a ubiquinone + 2 H2O</text>
        <dbReference type="Rhea" id="RHEA:30255"/>
        <dbReference type="Rhea" id="RHEA-COMP:9565"/>
        <dbReference type="Rhea" id="RHEA-COMP:9566"/>
        <dbReference type="ChEBI" id="CHEBI:15377"/>
        <dbReference type="ChEBI" id="CHEBI:15379"/>
        <dbReference type="ChEBI" id="CHEBI:16389"/>
        <dbReference type="ChEBI" id="CHEBI:17976"/>
        <dbReference type="EC" id="1.10.3.11"/>
    </reaction>
</comment>
<evidence type="ECO:0000256" key="6">
    <source>
        <dbReference type="ARBA" id="ARBA00022692"/>
    </source>
</evidence>